<name>A0A839AL55_9FLAO</name>
<evidence type="ECO:0000256" key="4">
    <source>
        <dbReference type="ARBA" id="ARBA00023004"/>
    </source>
</evidence>
<evidence type="ECO:0000313" key="9">
    <source>
        <dbReference type="Proteomes" id="UP000563906"/>
    </source>
</evidence>
<keyword evidence="9" id="KW-1185">Reference proteome</keyword>
<dbReference type="InterPro" id="IPR002401">
    <property type="entry name" value="Cyt_P450_E_grp-I"/>
</dbReference>
<comment type="cofactor">
    <cofactor evidence="1 6">
        <name>heme</name>
        <dbReference type="ChEBI" id="CHEBI:30413"/>
    </cofactor>
</comment>
<keyword evidence="6 7" id="KW-0349">Heme</keyword>
<keyword evidence="2 6" id="KW-0479">Metal-binding</keyword>
<dbReference type="GO" id="GO:0005506">
    <property type="term" value="F:iron ion binding"/>
    <property type="evidence" value="ECO:0007669"/>
    <property type="project" value="InterPro"/>
</dbReference>
<proteinExistence type="inferred from homology"/>
<dbReference type="Proteomes" id="UP000563906">
    <property type="component" value="Unassembled WGS sequence"/>
</dbReference>
<evidence type="ECO:0000256" key="2">
    <source>
        <dbReference type="ARBA" id="ARBA00022723"/>
    </source>
</evidence>
<dbReference type="Gene3D" id="1.10.630.10">
    <property type="entry name" value="Cytochrome P450"/>
    <property type="match status" value="1"/>
</dbReference>
<dbReference type="RefSeq" id="WP_182123630.1">
    <property type="nucleotide sequence ID" value="NZ_JACGLS010000001.1"/>
</dbReference>
<feature type="binding site" description="axial binding residue" evidence="6">
    <location>
        <position position="419"/>
    </location>
    <ligand>
        <name>heme</name>
        <dbReference type="ChEBI" id="CHEBI:30413"/>
    </ligand>
    <ligandPart>
        <name>Fe</name>
        <dbReference type="ChEBI" id="CHEBI:18248"/>
    </ligandPart>
</feature>
<dbReference type="PANTHER" id="PTHR24303">
    <property type="entry name" value="HEME-BINDING MONOOXYGENASE FAMILY"/>
    <property type="match status" value="1"/>
</dbReference>
<dbReference type="PRINTS" id="PR00463">
    <property type="entry name" value="EP450I"/>
</dbReference>
<dbReference type="Pfam" id="PF00067">
    <property type="entry name" value="p450"/>
    <property type="match status" value="1"/>
</dbReference>
<gene>
    <name evidence="8" type="ORF">H3Z83_01070</name>
</gene>
<sequence>MNTPDTTLISLKDLKTPKGSFLSGNLNDFKKKNKHRILEEWVKEYGELFTIKLGPIKALVSANPDINNTILKQRPEKFRRLSKINEVFIEMGFHTVFNAEGEHWKKQRKPVAEALNVRKVKGYYPIIKEKTSNLISKINGYSNSNKDSIEIINDFIAFTIDVTTEIAFGYKLNTIHNKEDSFQNHLELIFPMINERITAPIPMWRILPNKRDKKLKESLKSIEVIIYQFIKEAKQRLIENPELKENPSNFLEALLVESEKEDTVFDEKTLYGNVIAMLLAGEDTTSNTLSWTLYYLAQHPKIVDKIRKESINCYSGNVADEHNQLVNLKYTNAVIQEAIRLKPTTPILFFQANEDTVINNLSIPKDTRIILQNSHASMQDNNFSNAKQFNPNRWITSECPYKNHNPKVIKAFGGGSRLCPGMYLSMIEMTTVISSICKQFDLNLSVNPSKVEENFAFTVFPENLLVKFTKVN</sequence>
<dbReference type="SUPFAM" id="SSF48264">
    <property type="entry name" value="Cytochrome P450"/>
    <property type="match status" value="1"/>
</dbReference>
<dbReference type="EMBL" id="JACGLS010000001">
    <property type="protein sequence ID" value="MBA6155116.1"/>
    <property type="molecule type" value="Genomic_DNA"/>
</dbReference>
<dbReference type="AlphaFoldDB" id="A0A839AL55"/>
<dbReference type="InterPro" id="IPR017972">
    <property type="entry name" value="Cyt_P450_CS"/>
</dbReference>
<accession>A0A839AL55</accession>
<reference evidence="8 9" key="1">
    <citation type="submission" date="2020-07" db="EMBL/GenBank/DDBJ databases">
        <title>Bacterium isolated from marine sediment.</title>
        <authorList>
            <person name="Shang D."/>
            <person name="Du Z.-J."/>
        </authorList>
    </citation>
    <scope>NUCLEOTIDE SEQUENCE [LARGE SCALE GENOMIC DNA]</scope>
    <source>
        <strain evidence="8 9">S7007</strain>
    </source>
</reference>
<evidence type="ECO:0000256" key="1">
    <source>
        <dbReference type="ARBA" id="ARBA00001971"/>
    </source>
</evidence>
<evidence type="ECO:0000256" key="5">
    <source>
        <dbReference type="ARBA" id="ARBA00023033"/>
    </source>
</evidence>
<dbReference type="GO" id="GO:0016705">
    <property type="term" value="F:oxidoreductase activity, acting on paired donors, with incorporation or reduction of molecular oxygen"/>
    <property type="evidence" value="ECO:0007669"/>
    <property type="project" value="InterPro"/>
</dbReference>
<dbReference type="PROSITE" id="PS00086">
    <property type="entry name" value="CYTOCHROME_P450"/>
    <property type="match status" value="1"/>
</dbReference>
<evidence type="ECO:0000256" key="6">
    <source>
        <dbReference type="PIRSR" id="PIRSR602401-1"/>
    </source>
</evidence>
<organism evidence="8 9">
    <name type="scientific">Tenacibaculum pelagium</name>
    <dbReference type="NCBI Taxonomy" id="2759527"/>
    <lineage>
        <taxon>Bacteria</taxon>
        <taxon>Pseudomonadati</taxon>
        <taxon>Bacteroidota</taxon>
        <taxon>Flavobacteriia</taxon>
        <taxon>Flavobacteriales</taxon>
        <taxon>Flavobacteriaceae</taxon>
        <taxon>Tenacibaculum</taxon>
    </lineage>
</organism>
<dbReference type="InterPro" id="IPR001128">
    <property type="entry name" value="Cyt_P450"/>
</dbReference>
<evidence type="ECO:0000256" key="7">
    <source>
        <dbReference type="RuleBase" id="RU000461"/>
    </source>
</evidence>
<comment type="similarity">
    <text evidence="7">Belongs to the cytochrome P450 family.</text>
</comment>
<keyword evidence="5 7" id="KW-0503">Monooxygenase</keyword>
<dbReference type="GO" id="GO:0004497">
    <property type="term" value="F:monooxygenase activity"/>
    <property type="evidence" value="ECO:0007669"/>
    <property type="project" value="UniProtKB-KW"/>
</dbReference>
<protein>
    <submittedName>
        <fullName evidence="8">Cytochrome P450</fullName>
    </submittedName>
</protein>
<comment type="caution">
    <text evidence="8">The sequence shown here is derived from an EMBL/GenBank/DDBJ whole genome shotgun (WGS) entry which is preliminary data.</text>
</comment>
<evidence type="ECO:0000313" key="8">
    <source>
        <dbReference type="EMBL" id="MBA6155116.1"/>
    </source>
</evidence>
<dbReference type="InterPro" id="IPR036396">
    <property type="entry name" value="Cyt_P450_sf"/>
</dbReference>
<keyword evidence="4 6" id="KW-0408">Iron</keyword>
<evidence type="ECO:0000256" key="3">
    <source>
        <dbReference type="ARBA" id="ARBA00023002"/>
    </source>
</evidence>
<dbReference type="PRINTS" id="PR00385">
    <property type="entry name" value="P450"/>
</dbReference>
<keyword evidence="3 7" id="KW-0560">Oxidoreductase</keyword>
<dbReference type="GO" id="GO:0020037">
    <property type="term" value="F:heme binding"/>
    <property type="evidence" value="ECO:0007669"/>
    <property type="project" value="InterPro"/>
</dbReference>
<dbReference type="PANTHER" id="PTHR24303:SF31">
    <property type="entry name" value="CYTOCHROME P450 307A1-RELATED"/>
    <property type="match status" value="1"/>
</dbReference>